<dbReference type="SUPFAM" id="SSF52172">
    <property type="entry name" value="CheY-like"/>
    <property type="match status" value="1"/>
</dbReference>
<dbReference type="Gene3D" id="3.30.565.10">
    <property type="entry name" value="Histidine kinase-like ATPase, C-terminal domain"/>
    <property type="match status" value="1"/>
</dbReference>
<dbReference type="GO" id="GO:0000155">
    <property type="term" value="F:phosphorelay sensor kinase activity"/>
    <property type="evidence" value="ECO:0007669"/>
    <property type="project" value="InterPro"/>
</dbReference>
<dbReference type="InterPro" id="IPR005467">
    <property type="entry name" value="His_kinase_dom"/>
</dbReference>
<keyword evidence="6 14" id="KW-0418">Kinase</keyword>
<evidence type="ECO:0000256" key="6">
    <source>
        <dbReference type="ARBA" id="ARBA00022777"/>
    </source>
</evidence>
<dbReference type="CDD" id="cd16922">
    <property type="entry name" value="HATPase_EvgS-ArcB-TorS-like"/>
    <property type="match status" value="1"/>
</dbReference>
<dbReference type="InterPro" id="IPR036890">
    <property type="entry name" value="HATPase_C_sf"/>
</dbReference>
<feature type="transmembrane region" description="Helical" evidence="10">
    <location>
        <begin position="293"/>
        <end position="316"/>
    </location>
</feature>
<reference evidence="14 15" key="1">
    <citation type="journal article" date="2018" name="Elife">
        <title>Discovery and characterization of a prevalent human gut bacterial enzyme sufficient for the inactivation of a family of plant toxins.</title>
        <authorList>
            <person name="Koppel N."/>
            <person name="Bisanz J.E."/>
            <person name="Pandelia M.E."/>
            <person name="Turnbaugh P.J."/>
            <person name="Balskus E.P."/>
        </authorList>
    </citation>
    <scope>NUCLEOTIDE SEQUENCE [LARGE SCALE GENOMIC DNA]</scope>
    <source>
        <strain evidence="14 15">W1 BHI 6</strain>
    </source>
</reference>
<dbReference type="EMBL" id="WPOM01000006">
    <property type="protein sequence ID" value="MVN32427.1"/>
    <property type="molecule type" value="Genomic_DNA"/>
</dbReference>
<dbReference type="Proteomes" id="UP000253970">
    <property type="component" value="Unassembled WGS sequence"/>
</dbReference>
<dbReference type="Proteomes" id="UP000436429">
    <property type="component" value="Unassembled WGS sequence"/>
</dbReference>
<dbReference type="InterPro" id="IPR001789">
    <property type="entry name" value="Sig_transdc_resp-reg_receiver"/>
</dbReference>
<dbReference type="InterPro" id="IPR003661">
    <property type="entry name" value="HisK_dim/P_dom"/>
</dbReference>
<feature type="domain" description="Response regulatory" evidence="12">
    <location>
        <begin position="585"/>
        <end position="706"/>
    </location>
</feature>
<evidence type="ECO:0000256" key="7">
    <source>
        <dbReference type="ARBA" id="ARBA00023012"/>
    </source>
</evidence>
<dbReference type="SMART" id="SM00387">
    <property type="entry name" value="HATPase_c"/>
    <property type="match status" value="1"/>
</dbReference>
<comment type="similarity">
    <text evidence="3">In the N-terminal section; belongs to the phytochrome family.</text>
</comment>
<dbReference type="Pfam" id="PF00512">
    <property type="entry name" value="HisKA"/>
    <property type="match status" value="1"/>
</dbReference>
<dbReference type="SUPFAM" id="SSF47384">
    <property type="entry name" value="Homodimeric domain of signal transducing histidine kinase"/>
    <property type="match status" value="1"/>
</dbReference>
<reference evidence="13 16" key="2">
    <citation type="submission" date="2019-11" db="EMBL/GenBank/DDBJ databases">
        <title>Whole genome shotgun sequencing (WGS) data from Adlercreutzia equolifaciens ResAG-91, Eggerthella lenta MRI-F36, MRI-F37, MRI-F40, ResAG-49, ResAG-88, ResAG-121, ResAG-145, and Gordonibacter sp. ResAG-5, ResAG-26, ResAG-43, ResAG-50, ResAG-59.</title>
        <authorList>
            <person name="Stoll D.A."/>
            <person name="Danylec N."/>
            <person name="Franz C.M.A.P."/>
            <person name="Huch M."/>
        </authorList>
    </citation>
    <scope>NUCLEOTIDE SEQUENCE [LARGE SCALE GENOMIC DNA]</scope>
    <source>
        <strain evidence="13 16">ResAG-88</strain>
    </source>
</reference>
<evidence type="ECO:0000256" key="10">
    <source>
        <dbReference type="SAM" id="Phobius"/>
    </source>
</evidence>
<dbReference type="Pfam" id="PF02518">
    <property type="entry name" value="HATPase_c"/>
    <property type="match status" value="1"/>
</dbReference>
<evidence type="ECO:0000313" key="15">
    <source>
        <dbReference type="Proteomes" id="UP000253970"/>
    </source>
</evidence>
<keyword evidence="10" id="KW-1133">Transmembrane helix</keyword>
<keyword evidence="7" id="KW-0902">Two-component regulatory system</keyword>
<proteinExistence type="inferred from homology"/>
<dbReference type="PANTHER" id="PTHR45339:SF5">
    <property type="entry name" value="HISTIDINE KINASE"/>
    <property type="match status" value="1"/>
</dbReference>
<dbReference type="EC" id="2.7.13.3" evidence="4"/>
<dbReference type="RefSeq" id="WP_015760538.1">
    <property type="nucleotide sequence ID" value="NZ_JADNER010000003.1"/>
</dbReference>
<keyword evidence="10" id="KW-0812">Transmembrane</keyword>
<evidence type="ECO:0000313" key="14">
    <source>
        <dbReference type="EMBL" id="RDB73452.1"/>
    </source>
</evidence>
<feature type="transmembrane region" description="Helical" evidence="10">
    <location>
        <begin position="15"/>
        <end position="36"/>
    </location>
</feature>
<dbReference type="Pfam" id="PF00072">
    <property type="entry name" value="Response_reg"/>
    <property type="match status" value="1"/>
</dbReference>
<keyword evidence="5 9" id="KW-0597">Phosphoprotein</keyword>
<keyword evidence="6 14" id="KW-0808">Transferase</keyword>
<accession>A0A369MNY8</accession>
<evidence type="ECO:0000313" key="13">
    <source>
        <dbReference type="EMBL" id="MVN32427.1"/>
    </source>
</evidence>
<dbReference type="GO" id="GO:0005886">
    <property type="term" value="C:plasma membrane"/>
    <property type="evidence" value="ECO:0007669"/>
    <property type="project" value="UniProtKB-SubCell"/>
</dbReference>
<evidence type="ECO:0000313" key="16">
    <source>
        <dbReference type="Proteomes" id="UP000436429"/>
    </source>
</evidence>
<dbReference type="Gene3D" id="1.10.287.130">
    <property type="match status" value="1"/>
</dbReference>
<dbReference type="Gene3D" id="3.40.50.2300">
    <property type="match status" value="1"/>
</dbReference>
<dbReference type="InterPro" id="IPR011006">
    <property type="entry name" value="CheY-like_superfamily"/>
</dbReference>
<dbReference type="SMART" id="SM00448">
    <property type="entry name" value="REC"/>
    <property type="match status" value="1"/>
</dbReference>
<comment type="subcellular location">
    <subcellularLocation>
        <location evidence="2">Cell membrane</location>
    </subcellularLocation>
</comment>
<evidence type="ECO:0000256" key="5">
    <source>
        <dbReference type="ARBA" id="ARBA00022553"/>
    </source>
</evidence>
<dbReference type="InterPro" id="IPR003594">
    <property type="entry name" value="HATPase_dom"/>
</dbReference>
<evidence type="ECO:0000256" key="4">
    <source>
        <dbReference type="ARBA" id="ARBA00012438"/>
    </source>
</evidence>
<organism evidence="14 15">
    <name type="scientific">Eggerthella lenta</name>
    <name type="common">Eubacterium lentum</name>
    <dbReference type="NCBI Taxonomy" id="84112"/>
    <lineage>
        <taxon>Bacteria</taxon>
        <taxon>Bacillati</taxon>
        <taxon>Actinomycetota</taxon>
        <taxon>Coriobacteriia</taxon>
        <taxon>Eggerthellales</taxon>
        <taxon>Eggerthellaceae</taxon>
        <taxon>Eggerthella</taxon>
    </lineage>
</organism>
<gene>
    <name evidence="14" type="ORF">C1875_00965</name>
    <name evidence="13" type="ORF">GO726_04500</name>
</gene>
<dbReference type="InterPro" id="IPR036097">
    <property type="entry name" value="HisK_dim/P_sf"/>
</dbReference>
<evidence type="ECO:0000256" key="2">
    <source>
        <dbReference type="ARBA" id="ARBA00004236"/>
    </source>
</evidence>
<dbReference type="FunFam" id="3.30.565.10:FF:000010">
    <property type="entry name" value="Sensor histidine kinase RcsC"/>
    <property type="match status" value="1"/>
</dbReference>
<dbReference type="InterPro" id="IPR004358">
    <property type="entry name" value="Sig_transdc_His_kin-like_C"/>
</dbReference>
<dbReference type="EMBL" id="PPTU01000001">
    <property type="protein sequence ID" value="RDB73452.1"/>
    <property type="molecule type" value="Genomic_DNA"/>
</dbReference>
<evidence type="ECO:0000256" key="1">
    <source>
        <dbReference type="ARBA" id="ARBA00000085"/>
    </source>
</evidence>
<dbReference type="PROSITE" id="PS50110">
    <property type="entry name" value="RESPONSE_REGULATORY"/>
    <property type="match status" value="1"/>
</dbReference>
<dbReference type="AlphaFoldDB" id="A0A369MNY8"/>
<dbReference type="CDD" id="cd00082">
    <property type="entry name" value="HisKA"/>
    <property type="match status" value="1"/>
</dbReference>
<dbReference type="PRINTS" id="PR00344">
    <property type="entry name" value="BCTRLSENSOR"/>
</dbReference>
<evidence type="ECO:0000259" key="11">
    <source>
        <dbReference type="PROSITE" id="PS50109"/>
    </source>
</evidence>
<comment type="caution">
    <text evidence="14">The sequence shown here is derived from an EMBL/GenBank/DDBJ whole genome shotgun (WGS) entry which is preliminary data.</text>
</comment>
<feature type="domain" description="Histidine kinase" evidence="11">
    <location>
        <begin position="338"/>
        <end position="561"/>
    </location>
</feature>
<evidence type="ECO:0000256" key="3">
    <source>
        <dbReference type="ARBA" id="ARBA00006402"/>
    </source>
</evidence>
<keyword evidence="10" id="KW-0472">Membrane</keyword>
<dbReference type="SUPFAM" id="SSF55874">
    <property type="entry name" value="ATPase domain of HSP90 chaperone/DNA topoisomerase II/histidine kinase"/>
    <property type="match status" value="1"/>
</dbReference>
<evidence type="ECO:0000256" key="8">
    <source>
        <dbReference type="ARBA" id="ARBA00074306"/>
    </source>
</evidence>
<dbReference type="SMART" id="SM00388">
    <property type="entry name" value="HisKA"/>
    <property type="match status" value="1"/>
</dbReference>
<feature type="modified residue" description="4-aspartylphosphate" evidence="9">
    <location>
        <position position="637"/>
    </location>
</feature>
<name>A0A369MNY8_EGGLN</name>
<evidence type="ECO:0000256" key="9">
    <source>
        <dbReference type="PROSITE-ProRule" id="PRU00169"/>
    </source>
</evidence>
<comment type="catalytic activity">
    <reaction evidence="1">
        <text>ATP + protein L-histidine = ADP + protein N-phospho-L-histidine.</text>
        <dbReference type="EC" id="2.7.13.3"/>
    </reaction>
</comment>
<dbReference type="PANTHER" id="PTHR45339">
    <property type="entry name" value="HYBRID SIGNAL TRANSDUCTION HISTIDINE KINASE J"/>
    <property type="match status" value="1"/>
</dbReference>
<dbReference type="PROSITE" id="PS50109">
    <property type="entry name" value="HIS_KIN"/>
    <property type="match status" value="1"/>
</dbReference>
<evidence type="ECO:0000259" key="12">
    <source>
        <dbReference type="PROSITE" id="PS50110"/>
    </source>
</evidence>
<dbReference type="CDD" id="cd17546">
    <property type="entry name" value="REC_hyHK_CKI1_RcsC-like"/>
    <property type="match status" value="1"/>
</dbReference>
<protein>
    <recommendedName>
        <fullName evidence="8">Circadian input-output histidine kinase CikA</fullName>
        <ecNumber evidence="4">2.7.13.3</ecNumber>
    </recommendedName>
</protein>
<sequence length="713" mass="78305">MTKRIDGSSLAEAPVWLKAVSGLLLAMLLVSVFAFAGTYSNLNQSINEERVESVQQIGSLISKKLKLLKQGHEEDAEMSARFLTHSGAITMEEVKSLLGDSNETYLLAEDGRCLSLEGQAIVISSTMLTENIHTWEDVKSEFCTVQSKGDFWVFAAPVEGVVVDGMPIAGLLKVVDAQQYADVAILPIFNGQGASYVVDENGVILLRPSDSQANKSFESHNIVQILEKEHVDQAVVDTLRSSLKNCTEAQFLMSFQGDTWLLQSFPDGEGRNIVMAIPVSRTAQKTFEGMQSVIGLVAVIVLIVAMLSISWMYYFVSRNQKVKIESARVNLKSDFLTKMSHDIRTPLNAIMGSNELALRSIDDSKTLKKHLETSRKSGEYLLSIINDMLDLSRIESGKMTMANRPFALPDLLDSIIVLQSGPAEKKGVVLKESSRHLVHERFLGDDTRIKQCLVNLVSNAVKFTPEQGTVLVSCEELAQEGSDSRIRFTVKDTGIGMSESFMKRLFEPFEQEQSSLTSTQIGSGLGLPIVHNLVSLMGGTVHVESAQDAGTTFVVEIPLKPLDEPCRPADDRDSETPRPDYSGTCILLAEDNEMNREIIVDLLSDLGVDVETACNGAEALEMVASSEPGRYALVLMDIQMPVMNGLEAASAIRASGHPDAARLPIIALSAGAFEEDVQRSLHHGMQDHLSKPMNLDDVRDVFHRFIDQQEEPQ</sequence>